<evidence type="ECO:0000313" key="3">
    <source>
        <dbReference type="EMBL" id="MSC57452.1"/>
    </source>
</evidence>
<dbReference type="EMBL" id="WKRD01000005">
    <property type="protein sequence ID" value="MSC57452.1"/>
    <property type="molecule type" value="Genomic_DNA"/>
</dbReference>
<keyword evidence="1" id="KW-0472">Membrane</keyword>
<feature type="transmembrane region" description="Helical" evidence="1">
    <location>
        <begin position="32"/>
        <end position="50"/>
    </location>
</feature>
<organism evidence="2 4">
    <name type="scientific">Lachnospira eligens</name>
    <dbReference type="NCBI Taxonomy" id="39485"/>
    <lineage>
        <taxon>Bacteria</taxon>
        <taxon>Bacillati</taxon>
        <taxon>Bacillota</taxon>
        <taxon>Clostridia</taxon>
        <taxon>Lachnospirales</taxon>
        <taxon>Lachnospiraceae</taxon>
        <taxon>Lachnospira</taxon>
    </lineage>
</organism>
<evidence type="ECO:0000313" key="2">
    <source>
        <dbReference type="EMBL" id="CUQ76283.1"/>
    </source>
</evidence>
<dbReference type="Pfam" id="PF09581">
    <property type="entry name" value="Spore_III_AF"/>
    <property type="match status" value="1"/>
</dbReference>
<reference evidence="3 5" key="2">
    <citation type="journal article" date="2019" name="Nat. Med.">
        <title>A library of human gut bacterial isolates paired with longitudinal multiomics data enables mechanistic microbiome research.</title>
        <authorList>
            <person name="Poyet M."/>
            <person name="Groussin M."/>
            <person name="Gibbons S.M."/>
            <person name="Avila-Pacheco J."/>
            <person name="Jiang X."/>
            <person name="Kearney S.M."/>
            <person name="Perrotta A.R."/>
            <person name="Berdy B."/>
            <person name="Zhao S."/>
            <person name="Lieberman T.D."/>
            <person name="Swanson P.K."/>
            <person name="Smith M."/>
            <person name="Roesemann S."/>
            <person name="Alexander J.E."/>
            <person name="Rich S.A."/>
            <person name="Livny J."/>
            <person name="Vlamakis H."/>
            <person name="Clish C."/>
            <person name="Bullock K."/>
            <person name="Deik A."/>
            <person name="Scott J."/>
            <person name="Pierce K.A."/>
            <person name="Xavier R.J."/>
            <person name="Alm E.J."/>
        </authorList>
    </citation>
    <scope>NUCLEOTIDE SEQUENCE [LARGE SCALE GENOMIC DNA]</scope>
    <source>
        <strain evidence="3 5">BIOML-A1</strain>
    </source>
</reference>
<evidence type="ECO:0000313" key="5">
    <source>
        <dbReference type="Proteomes" id="UP000481964"/>
    </source>
</evidence>
<dbReference type="Proteomes" id="UP000481964">
    <property type="component" value="Unassembled WGS sequence"/>
</dbReference>
<name>A0A174YMD9_9FIRM</name>
<dbReference type="Proteomes" id="UP000095621">
    <property type="component" value="Unassembled WGS sequence"/>
</dbReference>
<dbReference type="RefSeq" id="WP_055215012.1">
    <property type="nucleotide sequence ID" value="NZ_CZBU01000002.1"/>
</dbReference>
<sequence length="169" mass="18758">MTGIINWFKTIFILEITGEIALKLVPPKYKEFIAFVMKLILVMAIIIPLLNIKNADISEITDGISNGFKTYSKENDNVSQALYNTSDKKMAEKIISEDINSTAASYGLETVSVKCSFTSDMTAVSMINVYVKENNIAGNDNIDRLRTDIAGRYEISVEQIDIREAGESG</sequence>
<dbReference type="InterPro" id="IPR014245">
    <property type="entry name" value="Spore_III_AF"/>
</dbReference>
<keyword evidence="1" id="KW-1133">Transmembrane helix</keyword>
<dbReference type="EMBL" id="CZBU01000002">
    <property type="protein sequence ID" value="CUQ76283.1"/>
    <property type="molecule type" value="Genomic_DNA"/>
</dbReference>
<proteinExistence type="predicted"/>
<dbReference type="AlphaFoldDB" id="A0A174YMD9"/>
<gene>
    <name evidence="2" type="ORF">ERS852490_00971</name>
    <name evidence="3" type="ORF">GKE48_08320</name>
</gene>
<evidence type="ECO:0000256" key="1">
    <source>
        <dbReference type="SAM" id="Phobius"/>
    </source>
</evidence>
<protein>
    <submittedName>
        <fullName evidence="2">Stage III sporulation protein AF (Spore_III_AF)</fullName>
    </submittedName>
</protein>
<keyword evidence="1" id="KW-0812">Transmembrane</keyword>
<evidence type="ECO:0000313" key="4">
    <source>
        <dbReference type="Proteomes" id="UP000095621"/>
    </source>
</evidence>
<reference evidence="2 4" key="1">
    <citation type="submission" date="2015-09" db="EMBL/GenBank/DDBJ databases">
        <authorList>
            <consortium name="Pathogen Informatics"/>
        </authorList>
    </citation>
    <scope>NUCLEOTIDE SEQUENCE [LARGE SCALE GENOMIC DNA]</scope>
    <source>
        <strain evidence="2 4">2789STDY5834875</strain>
    </source>
</reference>
<accession>A0A174YMD9</accession>